<dbReference type="InterPro" id="IPR002376">
    <property type="entry name" value="Formyl_transf_N"/>
</dbReference>
<dbReference type="SUPFAM" id="SSF50486">
    <property type="entry name" value="FMT C-terminal domain-like"/>
    <property type="match status" value="1"/>
</dbReference>
<dbReference type="InterPro" id="IPR036477">
    <property type="entry name" value="Formyl_transf_N_sf"/>
</dbReference>
<evidence type="ECO:0000259" key="7">
    <source>
        <dbReference type="Pfam" id="PF02911"/>
    </source>
</evidence>
<dbReference type="InterPro" id="IPR011034">
    <property type="entry name" value="Formyl_transferase-like_C_sf"/>
</dbReference>
<name>A0AAC9YR69_9ACTN</name>
<evidence type="ECO:0000256" key="2">
    <source>
        <dbReference type="ARBA" id="ARBA00012261"/>
    </source>
</evidence>
<dbReference type="GO" id="GO:0004479">
    <property type="term" value="F:methionyl-tRNA formyltransferase activity"/>
    <property type="evidence" value="ECO:0007669"/>
    <property type="project" value="UniProtKB-UniRule"/>
</dbReference>
<dbReference type="RefSeq" id="WP_095671124.1">
    <property type="nucleotide sequence ID" value="NZ_CP016769.1"/>
</dbReference>
<dbReference type="HAMAP" id="MF_00182">
    <property type="entry name" value="Formyl_trans"/>
    <property type="match status" value="1"/>
</dbReference>
<keyword evidence="9" id="KW-1185">Reference proteome</keyword>
<reference evidence="8 9" key="1">
    <citation type="submission" date="2016-07" db="EMBL/GenBank/DDBJ databases">
        <title>High microdiversification within the ubiquitous acI lineage of Actinobacteria.</title>
        <authorList>
            <person name="Neuenschwander S.M."/>
            <person name="Salcher M."/>
            <person name="Ghai R."/>
            <person name="Pernthaler J."/>
        </authorList>
    </citation>
    <scope>NUCLEOTIDE SEQUENCE [LARGE SCALE GENOMIC DNA]</scope>
    <source>
        <strain evidence="8">MMS-21-148</strain>
    </source>
</reference>
<dbReference type="CDD" id="cd08646">
    <property type="entry name" value="FMT_core_Met-tRNA-FMT_N"/>
    <property type="match status" value="1"/>
</dbReference>
<dbReference type="CDD" id="cd08704">
    <property type="entry name" value="Met_tRNA_FMT_C"/>
    <property type="match status" value="1"/>
</dbReference>
<evidence type="ECO:0000256" key="3">
    <source>
        <dbReference type="ARBA" id="ARBA00022679"/>
    </source>
</evidence>
<organism evidence="8 9">
    <name type="scientific">Candidatus Planktophila lacus</name>
    <dbReference type="NCBI Taxonomy" id="1884913"/>
    <lineage>
        <taxon>Bacteria</taxon>
        <taxon>Bacillati</taxon>
        <taxon>Actinomycetota</taxon>
        <taxon>Actinomycetes</taxon>
        <taxon>Candidatus Nanopelagicales</taxon>
        <taxon>Candidatus Nanopelagicaceae</taxon>
        <taxon>Candidatus Planktophila</taxon>
    </lineage>
</organism>
<evidence type="ECO:0000313" key="9">
    <source>
        <dbReference type="Proteomes" id="UP000217144"/>
    </source>
</evidence>
<dbReference type="KEGG" id="plan:A1s21148_03705"/>
<dbReference type="EC" id="2.1.2.9" evidence="2 5"/>
<evidence type="ECO:0000256" key="5">
    <source>
        <dbReference type="HAMAP-Rule" id="MF_00182"/>
    </source>
</evidence>
<feature type="binding site" evidence="5">
    <location>
        <begin position="105"/>
        <end position="108"/>
    </location>
    <ligand>
        <name>(6S)-5,6,7,8-tetrahydrofolate</name>
        <dbReference type="ChEBI" id="CHEBI:57453"/>
    </ligand>
</feature>
<dbReference type="Pfam" id="PF00551">
    <property type="entry name" value="Formyl_trans_N"/>
    <property type="match status" value="1"/>
</dbReference>
<accession>A0AAC9YR69</accession>
<keyword evidence="4 5" id="KW-0648">Protein biosynthesis</keyword>
<dbReference type="Proteomes" id="UP000217144">
    <property type="component" value="Chromosome"/>
</dbReference>
<evidence type="ECO:0000259" key="6">
    <source>
        <dbReference type="Pfam" id="PF00551"/>
    </source>
</evidence>
<gene>
    <name evidence="5" type="primary">fmt</name>
    <name evidence="8" type="ORF">A1s21148_03705</name>
</gene>
<comment type="similarity">
    <text evidence="1 5">Belongs to the Fmt family.</text>
</comment>
<dbReference type="Gene3D" id="3.40.50.12230">
    <property type="match status" value="1"/>
</dbReference>
<protein>
    <recommendedName>
        <fullName evidence="2 5">Methionyl-tRNA formyltransferase</fullName>
        <ecNumber evidence="2 5">2.1.2.9</ecNumber>
    </recommendedName>
</protein>
<feature type="domain" description="Formyl transferase C-terminal" evidence="7">
    <location>
        <begin position="198"/>
        <end position="293"/>
    </location>
</feature>
<dbReference type="InterPro" id="IPR044135">
    <property type="entry name" value="Met-tRNA-FMT_C"/>
</dbReference>
<dbReference type="PANTHER" id="PTHR11138:SF5">
    <property type="entry name" value="METHIONYL-TRNA FORMYLTRANSFERASE, MITOCHONDRIAL"/>
    <property type="match status" value="1"/>
</dbReference>
<dbReference type="InterPro" id="IPR041711">
    <property type="entry name" value="Met-tRNA-FMT_N"/>
</dbReference>
<evidence type="ECO:0000256" key="1">
    <source>
        <dbReference type="ARBA" id="ARBA00010699"/>
    </source>
</evidence>
<evidence type="ECO:0000313" key="8">
    <source>
        <dbReference type="EMBL" id="ASY10635.1"/>
    </source>
</evidence>
<dbReference type="InterPro" id="IPR005793">
    <property type="entry name" value="Formyl_trans_C"/>
</dbReference>
<keyword evidence="3 5" id="KW-0808">Transferase</keyword>
<sequence>MQIAVAATPEVALPTLEALLKSEHDLVSVITQPDRPAGRGLSLKESPVAIWAKDRGISVRKPVDQEELKLAVSEIDLVITIGFGVIIKEEILNLPTHGFINLHFSLLPKWRGAAPVQRAIEAGDEVTGVTVFKLDKGMDTGPIYRQREIAMPHKATTDSLLQNLAVVGAPVVLDAISAIEANELPVIQSVDGASRADKLSKDEGRIDWNHPAMQIERKIRAFYPAPGAWTTFRDEALKIESADVSDEKTGQPGEILLVGKELFVSTAEGSLKILSVKPAGKASMDAISWINGARIEQHERFI</sequence>
<dbReference type="AlphaFoldDB" id="A0AAC9YR69"/>
<dbReference type="NCBIfam" id="TIGR00460">
    <property type="entry name" value="fmt"/>
    <property type="match status" value="1"/>
</dbReference>
<dbReference type="GO" id="GO:0005829">
    <property type="term" value="C:cytosol"/>
    <property type="evidence" value="ECO:0007669"/>
    <property type="project" value="TreeGrafter"/>
</dbReference>
<feature type="domain" description="Formyl transferase N-terminal" evidence="6">
    <location>
        <begin position="2"/>
        <end position="170"/>
    </location>
</feature>
<dbReference type="PANTHER" id="PTHR11138">
    <property type="entry name" value="METHIONYL-TRNA FORMYLTRANSFERASE"/>
    <property type="match status" value="1"/>
</dbReference>
<proteinExistence type="inferred from homology"/>
<dbReference type="EMBL" id="CP016769">
    <property type="protein sequence ID" value="ASY10635.1"/>
    <property type="molecule type" value="Genomic_DNA"/>
</dbReference>
<comment type="function">
    <text evidence="5">Attaches a formyl group to the free amino group of methionyl-tRNA(fMet). The formyl group appears to play a dual role in the initiator identity of N-formylmethionyl-tRNA by promoting its recognition by IF2 and preventing the misappropriation of this tRNA by the elongation apparatus.</text>
</comment>
<dbReference type="Pfam" id="PF02911">
    <property type="entry name" value="Formyl_trans_C"/>
    <property type="match status" value="1"/>
</dbReference>
<comment type="catalytic activity">
    <reaction evidence="5">
        <text>L-methionyl-tRNA(fMet) + (6R)-10-formyltetrahydrofolate = N-formyl-L-methionyl-tRNA(fMet) + (6S)-5,6,7,8-tetrahydrofolate + H(+)</text>
        <dbReference type="Rhea" id="RHEA:24380"/>
        <dbReference type="Rhea" id="RHEA-COMP:9952"/>
        <dbReference type="Rhea" id="RHEA-COMP:9953"/>
        <dbReference type="ChEBI" id="CHEBI:15378"/>
        <dbReference type="ChEBI" id="CHEBI:57453"/>
        <dbReference type="ChEBI" id="CHEBI:78530"/>
        <dbReference type="ChEBI" id="CHEBI:78844"/>
        <dbReference type="ChEBI" id="CHEBI:195366"/>
        <dbReference type="EC" id="2.1.2.9"/>
    </reaction>
</comment>
<evidence type="ECO:0000256" key="4">
    <source>
        <dbReference type="ARBA" id="ARBA00022917"/>
    </source>
</evidence>
<dbReference type="SUPFAM" id="SSF53328">
    <property type="entry name" value="Formyltransferase"/>
    <property type="match status" value="1"/>
</dbReference>
<dbReference type="InterPro" id="IPR005794">
    <property type="entry name" value="Fmt"/>
</dbReference>